<name>A0A914MID1_MELIC</name>
<dbReference type="WBParaSite" id="Minc3s01947g27356">
    <property type="protein sequence ID" value="Minc3s01947g27356"/>
    <property type="gene ID" value="Minc3s01947g27356"/>
</dbReference>
<evidence type="ECO:0000259" key="3">
    <source>
        <dbReference type="PROSITE" id="PS50279"/>
    </source>
</evidence>
<dbReference type="InterPro" id="IPR036880">
    <property type="entry name" value="Kunitz_BPTI_sf"/>
</dbReference>
<reference evidence="5" key="1">
    <citation type="submission" date="2022-11" db="UniProtKB">
        <authorList>
            <consortium name="WormBaseParasite"/>
        </authorList>
    </citation>
    <scope>IDENTIFICATION</scope>
</reference>
<evidence type="ECO:0000313" key="5">
    <source>
        <dbReference type="WBParaSite" id="Minc3s01947g27356"/>
    </source>
</evidence>
<dbReference type="InterPro" id="IPR002223">
    <property type="entry name" value="Kunitz_BPTI"/>
</dbReference>
<dbReference type="SMART" id="SM00131">
    <property type="entry name" value="KU"/>
    <property type="match status" value="1"/>
</dbReference>
<dbReference type="SUPFAM" id="SSF57362">
    <property type="entry name" value="BPTI-like"/>
    <property type="match status" value="1"/>
</dbReference>
<keyword evidence="4" id="KW-1185">Reference proteome</keyword>
<feature type="signal peptide" evidence="2">
    <location>
        <begin position="1"/>
        <end position="25"/>
    </location>
</feature>
<proteinExistence type="predicted"/>
<dbReference type="Gene3D" id="4.10.410.10">
    <property type="entry name" value="Pancreatic trypsin inhibitor Kunitz domain"/>
    <property type="match status" value="1"/>
</dbReference>
<dbReference type="Proteomes" id="UP000887563">
    <property type="component" value="Unplaced"/>
</dbReference>
<dbReference type="AlphaFoldDB" id="A0A914MID1"/>
<evidence type="ECO:0000256" key="1">
    <source>
        <dbReference type="SAM" id="MobiDB-lite"/>
    </source>
</evidence>
<sequence length="203" mass="23841">MHNSIPIFILQFVFLLCQYEQVCFSETGQKSIKAKTDNVEKSKRQNIKNPKYTKDKTSKRQNVQKTKRQIIKYPLTKRPFFNCPKIQKKFLENLCNATWSQNLLREFQLEKCVGEGKWEGNSCKNDSFYCENTSGYCCPKKEFVCQSPADSGHENFQKQFLHNGRFAFDLQLNDCIKFSYFGEGGNFNNFLKYLDCKKFCKGE</sequence>
<feature type="chain" id="PRO_5037065516" evidence="2">
    <location>
        <begin position="26"/>
        <end position="203"/>
    </location>
</feature>
<dbReference type="GO" id="GO:0004867">
    <property type="term" value="F:serine-type endopeptidase inhibitor activity"/>
    <property type="evidence" value="ECO:0007669"/>
    <property type="project" value="InterPro"/>
</dbReference>
<feature type="domain" description="BPTI/Kunitz inhibitor" evidence="3">
    <location>
        <begin position="145"/>
        <end position="200"/>
    </location>
</feature>
<dbReference type="PROSITE" id="PS50279">
    <property type="entry name" value="BPTI_KUNITZ_2"/>
    <property type="match status" value="1"/>
</dbReference>
<accession>A0A914MID1</accession>
<evidence type="ECO:0000256" key="2">
    <source>
        <dbReference type="SAM" id="SignalP"/>
    </source>
</evidence>
<organism evidence="4 5">
    <name type="scientific">Meloidogyne incognita</name>
    <name type="common">Southern root-knot nematode worm</name>
    <name type="synonym">Oxyuris incognita</name>
    <dbReference type="NCBI Taxonomy" id="6306"/>
    <lineage>
        <taxon>Eukaryota</taxon>
        <taxon>Metazoa</taxon>
        <taxon>Ecdysozoa</taxon>
        <taxon>Nematoda</taxon>
        <taxon>Chromadorea</taxon>
        <taxon>Rhabditida</taxon>
        <taxon>Tylenchina</taxon>
        <taxon>Tylenchomorpha</taxon>
        <taxon>Tylenchoidea</taxon>
        <taxon>Meloidogynidae</taxon>
        <taxon>Meloidogyninae</taxon>
        <taxon>Meloidogyne</taxon>
        <taxon>Meloidogyne incognita group</taxon>
    </lineage>
</organism>
<dbReference type="Pfam" id="PF00014">
    <property type="entry name" value="Kunitz_BPTI"/>
    <property type="match status" value="1"/>
</dbReference>
<protein>
    <submittedName>
        <fullName evidence="5">BPTI/Kunitz inhibitor domain-containing protein</fullName>
    </submittedName>
</protein>
<feature type="region of interest" description="Disordered" evidence="1">
    <location>
        <begin position="35"/>
        <end position="63"/>
    </location>
</feature>
<keyword evidence="2" id="KW-0732">Signal</keyword>
<evidence type="ECO:0000313" key="4">
    <source>
        <dbReference type="Proteomes" id="UP000887563"/>
    </source>
</evidence>